<feature type="compositionally biased region" description="Low complexity" evidence="1">
    <location>
        <begin position="324"/>
        <end position="335"/>
    </location>
</feature>
<dbReference type="Proteomes" id="UP000309618">
    <property type="component" value="Unassembled WGS sequence"/>
</dbReference>
<accession>A0A4S5CK10</accession>
<evidence type="ECO:0000313" key="2">
    <source>
        <dbReference type="EMBL" id="THJ44943.1"/>
    </source>
</evidence>
<evidence type="ECO:0000256" key="1">
    <source>
        <dbReference type="SAM" id="MobiDB-lite"/>
    </source>
</evidence>
<dbReference type="RefSeq" id="WP_136501765.1">
    <property type="nucleotide sequence ID" value="NZ_SSUX01000008.1"/>
</dbReference>
<reference evidence="2 3" key="1">
    <citation type="submission" date="2019-04" db="EMBL/GenBank/DDBJ databases">
        <title>Comparative genomics of Aeromonas veronii strains pathogenic to fish.</title>
        <authorList>
            <person name="Cascarano M.C."/>
            <person name="Smyrli M."/>
            <person name="Katharios P."/>
        </authorList>
    </citation>
    <scope>NUCLEOTIDE SEQUENCE [LARGE SCALE GENOMIC DNA]</scope>
    <source>
        <strain evidence="2 3">XU1</strain>
    </source>
</reference>
<evidence type="ECO:0008006" key="4">
    <source>
        <dbReference type="Google" id="ProtNLM"/>
    </source>
</evidence>
<dbReference type="AlphaFoldDB" id="A0A4S5CK10"/>
<dbReference type="EMBL" id="SSUX01000008">
    <property type="protein sequence ID" value="THJ44943.1"/>
    <property type="molecule type" value="Genomic_DNA"/>
</dbReference>
<evidence type="ECO:0000313" key="3">
    <source>
        <dbReference type="Proteomes" id="UP000309618"/>
    </source>
</evidence>
<dbReference type="Gene3D" id="1.25.10.10">
    <property type="entry name" value="Leucine-rich Repeat Variant"/>
    <property type="match status" value="1"/>
</dbReference>
<dbReference type="InterPro" id="IPR016024">
    <property type="entry name" value="ARM-type_fold"/>
</dbReference>
<gene>
    <name evidence="2" type="ORF">E8Q35_12195</name>
</gene>
<protein>
    <recommendedName>
        <fullName evidence="4">DUF2336 domain-containing protein</fullName>
    </recommendedName>
</protein>
<organism evidence="2 3">
    <name type="scientific">Aeromonas veronii</name>
    <dbReference type="NCBI Taxonomy" id="654"/>
    <lineage>
        <taxon>Bacteria</taxon>
        <taxon>Pseudomonadati</taxon>
        <taxon>Pseudomonadota</taxon>
        <taxon>Gammaproteobacteria</taxon>
        <taxon>Aeromonadales</taxon>
        <taxon>Aeromonadaceae</taxon>
        <taxon>Aeromonas</taxon>
    </lineage>
</organism>
<dbReference type="InterPro" id="IPR011989">
    <property type="entry name" value="ARM-like"/>
</dbReference>
<proteinExistence type="predicted"/>
<name>A0A4S5CK10_AERVE</name>
<sequence>MNTSESRSHTMSNSERAERIRLAMASNTPPSMLSSLAKEGDDELCRYVASNKATPSETLFELARKEWFQIRAAVAGNKNCPKELHDGLIADSHKEVRRSLTQSHDLYRDQVATLASDVDCDVRYHAASQRFIDEESKVLLAGDPEAKVAMAVARLRLPDQAIKKLVDHQNCLVREAIAENELGLPLSAQERLATDKQVDVVLALSLNKKIDRAVVVQLLDCADNNVRVNAFCHPSLAAVDVLRAALKEKIPHVLTTAISILKRRSERDLDNTLESISTLNEPLNTMLPGPAPSSTLGEWLLNHRLVGIFQACQAIDLKNSIEETMNNPTTTNSTSQELGMRRAQTPRL</sequence>
<comment type="caution">
    <text evidence="2">The sequence shown here is derived from an EMBL/GenBank/DDBJ whole genome shotgun (WGS) entry which is preliminary data.</text>
</comment>
<feature type="region of interest" description="Disordered" evidence="1">
    <location>
        <begin position="323"/>
        <end position="348"/>
    </location>
</feature>
<dbReference type="SUPFAM" id="SSF48371">
    <property type="entry name" value="ARM repeat"/>
    <property type="match status" value="1"/>
</dbReference>